<dbReference type="EMBL" id="CAJVQA010003207">
    <property type="protein sequence ID" value="CAG8569404.1"/>
    <property type="molecule type" value="Genomic_DNA"/>
</dbReference>
<gene>
    <name evidence="2" type="ORF">CPELLU_LOCUS5580</name>
</gene>
<feature type="transmembrane region" description="Helical" evidence="1">
    <location>
        <begin position="72"/>
        <end position="92"/>
    </location>
</feature>
<sequence length="269" mass="30409">MIIIKLRSAVKNVNILDNSSTFQLSGHPTLINKDVISSIVKRVMWYPVVPLVAHFFGSFVKTYAYINHVTPFPLYFCFIGMSTQGFLNALVFSQDIAVTRAFQAVKLRWWITNVNFYESHYPHRSHNKSITDKFGTHGKSNDFVELQTLNRNDVIDDDIINNDNSSRLISPKRLSYVADKPNASPLIGKDDSKNDITLNNQNNDLDIHLDLPEPVHLNSPSQHSSLCSRNNQIINLTNINNINNTNVIDIPNCAVGNDEGQIDVILVNY</sequence>
<keyword evidence="1" id="KW-1133">Transmembrane helix</keyword>
<organism evidence="2 3">
    <name type="scientific">Cetraspora pellucida</name>
    <dbReference type="NCBI Taxonomy" id="1433469"/>
    <lineage>
        <taxon>Eukaryota</taxon>
        <taxon>Fungi</taxon>
        <taxon>Fungi incertae sedis</taxon>
        <taxon>Mucoromycota</taxon>
        <taxon>Glomeromycotina</taxon>
        <taxon>Glomeromycetes</taxon>
        <taxon>Diversisporales</taxon>
        <taxon>Gigasporaceae</taxon>
        <taxon>Cetraspora</taxon>
    </lineage>
</organism>
<evidence type="ECO:0000313" key="3">
    <source>
        <dbReference type="Proteomes" id="UP000789759"/>
    </source>
</evidence>
<protein>
    <submittedName>
        <fullName evidence="2">5913_t:CDS:1</fullName>
    </submittedName>
</protein>
<dbReference type="AlphaFoldDB" id="A0A9N9FZX7"/>
<feature type="transmembrane region" description="Helical" evidence="1">
    <location>
        <begin position="43"/>
        <end position="66"/>
    </location>
</feature>
<keyword evidence="1" id="KW-0812">Transmembrane</keyword>
<comment type="caution">
    <text evidence="2">The sequence shown here is derived from an EMBL/GenBank/DDBJ whole genome shotgun (WGS) entry which is preliminary data.</text>
</comment>
<name>A0A9N9FZX7_9GLOM</name>
<evidence type="ECO:0000256" key="1">
    <source>
        <dbReference type="SAM" id="Phobius"/>
    </source>
</evidence>
<keyword evidence="1" id="KW-0472">Membrane</keyword>
<keyword evidence="3" id="KW-1185">Reference proteome</keyword>
<accession>A0A9N9FZX7</accession>
<evidence type="ECO:0000313" key="2">
    <source>
        <dbReference type="EMBL" id="CAG8569404.1"/>
    </source>
</evidence>
<dbReference type="Proteomes" id="UP000789759">
    <property type="component" value="Unassembled WGS sequence"/>
</dbReference>
<proteinExistence type="predicted"/>
<dbReference type="OrthoDB" id="2405365at2759"/>
<reference evidence="2" key="1">
    <citation type="submission" date="2021-06" db="EMBL/GenBank/DDBJ databases">
        <authorList>
            <person name="Kallberg Y."/>
            <person name="Tangrot J."/>
            <person name="Rosling A."/>
        </authorList>
    </citation>
    <scope>NUCLEOTIDE SEQUENCE</scope>
    <source>
        <strain evidence="2">FL966</strain>
    </source>
</reference>